<dbReference type="Gene3D" id="1.10.287.380">
    <property type="entry name" value="Valyl-tRNA synthetase, C-terminal domain"/>
    <property type="match status" value="1"/>
</dbReference>
<dbReference type="InterPro" id="IPR032781">
    <property type="entry name" value="ABC_tran_Xtn"/>
</dbReference>
<dbReference type="InterPro" id="IPR003593">
    <property type="entry name" value="AAA+_ATPase"/>
</dbReference>
<keyword evidence="4 10" id="KW-0547">Nucleotide-binding</keyword>
<feature type="compositionally biased region" description="Low complexity" evidence="11">
    <location>
        <begin position="545"/>
        <end position="561"/>
    </location>
</feature>
<evidence type="ECO:0000256" key="4">
    <source>
        <dbReference type="ARBA" id="ARBA00022741"/>
    </source>
</evidence>
<keyword evidence="8 10" id="KW-0238">DNA-binding</keyword>
<sequence>MALLTLLDAHLAFGHVALLDGATFSLETAERVGLIGRNGAGKSSLLKILGGLEKPDDGTLQVQQGLRIAFVAQEPNLDPAHTVFESASEGLAAVAALRDQYLSGADGVDLDALQSQIEAYDAWNWEQRVDETLHRLHLDAQAVIGSLSGGTKKRVALAQALVTQPDVLLLDEPTNHLDLDSIEWLEGLLKDFKGSVITITHDRSFLDQVATRIVELDRGHLRSYPGNFAQYLLQKEEQLAQEAVISAKADKLLAQEEIWIRKGVEARRTRSQSRIGRLEKLREMRSARREVLGSVKMDVASGAPTGKIVAELTEVSKSFGDRMIVRNFTGTILRGDKVGLIGPNGAGKSTLLKMILGELAADSGKVRQGANLQVAYYDQMRQAINLDATLEDFISPGSEWIEIGQQRKHVKSYLSDFLFSPARANSPVRSLSGGERNRLFLARLFARPTNVLVLDEPTNDLDIDTLELLEDLLQNYDGTVFLVSHDRTFLDNVVTSTLAFEGDGLWREYEGGVQDWLTQSQRARDINAAAQKVQAQTNKAEAKAEATSTSAPAAPAKAATPARKKLSYKEQRELEGLPQVIADLEKEQAQIQAALADGRLYAEDPARAAQMGVRNSEIEEALMNALERWEILSA</sequence>
<keyword evidence="2 10" id="KW-0963">Cytoplasm</keyword>
<comment type="subcellular location">
    <subcellularLocation>
        <location evidence="10">Cytoplasm</location>
    </subcellularLocation>
    <text evidence="10">Associates with ribosomes.</text>
</comment>
<feature type="binding site" evidence="10">
    <location>
        <begin position="36"/>
        <end position="43"/>
    </location>
    <ligand>
        <name>ATP</name>
        <dbReference type="ChEBI" id="CHEBI:30616"/>
        <label>1</label>
    </ligand>
</feature>
<protein>
    <recommendedName>
        <fullName evidence="10">ATP-binding protein Uup</fullName>
        <ecNumber evidence="10">3.6.1.-</ecNumber>
    </recommendedName>
</protein>
<dbReference type="Pfam" id="PF16326">
    <property type="entry name" value="ABC_tran_CTD"/>
    <property type="match status" value="1"/>
</dbReference>
<evidence type="ECO:0000256" key="8">
    <source>
        <dbReference type="ARBA" id="ARBA00023125"/>
    </source>
</evidence>
<evidence type="ECO:0000256" key="9">
    <source>
        <dbReference type="ARBA" id="ARBA00023204"/>
    </source>
</evidence>
<reference evidence="13 14" key="1">
    <citation type="submission" date="2023-02" db="EMBL/GenBank/DDBJ databases">
        <title>Bacterial whole genome sequence for Curvibacter sp. HBC28.</title>
        <authorList>
            <person name="Le V."/>
            <person name="Ko S.-R."/>
            <person name="Ahn C.-Y."/>
            <person name="Oh H.-M."/>
        </authorList>
    </citation>
    <scope>NUCLEOTIDE SEQUENCE [LARGE SCALE GENOMIC DNA]</scope>
    <source>
        <strain evidence="13 14">HBC28</strain>
    </source>
</reference>
<keyword evidence="9 10" id="KW-0234">DNA repair</keyword>
<keyword evidence="1" id="KW-0472">Membrane</keyword>
<dbReference type="SMART" id="SM00382">
    <property type="entry name" value="AAA"/>
    <property type="match status" value="2"/>
</dbReference>
<keyword evidence="3 10" id="KW-0677">Repeat</keyword>
<accession>A0ABT5MN08</accession>
<keyword evidence="1" id="KW-1003">Cell membrane</keyword>
<dbReference type="InterPro" id="IPR017871">
    <property type="entry name" value="ABC_transporter-like_CS"/>
</dbReference>
<keyword evidence="5 10" id="KW-0227">DNA damage</keyword>
<dbReference type="Proteomes" id="UP001528672">
    <property type="component" value="Unassembled WGS sequence"/>
</dbReference>
<dbReference type="GO" id="GO:0005524">
    <property type="term" value="F:ATP binding"/>
    <property type="evidence" value="ECO:0007669"/>
    <property type="project" value="UniProtKB-KW"/>
</dbReference>
<evidence type="ECO:0000256" key="2">
    <source>
        <dbReference type="ARBA" id="ARBA00022490"/>
    </source>
</evidence>
<dbReference type="PANTHER" id="PTHR42855:SF1">
    <property type="entry name" value="ABC TRANSPORTER DOMAIN-CONTAINING PROTEIN"/>
    <property type="match status" value="1"/>
</dbReference>
<dbReference type="EMBL" id="JAQSIO010000008">
    <property type="protein sequence ID" value="MDD0816615.1"/>
    <property type="molecule type" value="Genomic_DNA"/>
</dbReference>
<dbReference type="InterPro" id="IPR037118">
    <property type="entry name" value="Val-tRNA_synth_C_sf"/>
</dbReference>
<dbReference type="InterPro" id="IPR051309">
    <property type="entry name" value="ABCF_ATPase"/>
</dbReference>
<evidence type="ECO:0000256" key="5">
    <source>
        <dbReference type="ARBA" id="ARBA00022763"/>
    </source>
</evidence>
<evidence type="ECO:0000313" key="14">
    <source>
        <dbReference type="Proteomes" id="UP001528672"/>
    </source>
</evidence>
<dbReference type="InterPro" id="IPR027417">
    <property type="entry name" value="P-loop_NTPase"/>
</dbReference>
<dbReference type="Pfam" id="PF12848">
    <property type="entry name" value="ABC_tran_Xtn"/>
    <property type="match status" value="1"/>
</dbReference>
<organism evidence="13 14">
    <name type="scientific">Curvibacter microcysteis</name>
    <dbReference type="NCBI Taxonomy" id="3026419"/>
    <lineage>
        <taxon>Bacteria</taxon>
        <taxon>Pseudomonadati</taxon>
        <taxon>Pseudomonadota</taxon>
        <taxon>Betaproteobacteria</taxon>
        <taxon>Burkholderiales</taxon>
        <taxon>Comamonadaceae</taxon>
        <taxon>Curvibacter</taxon>
    </lineage>
</organism>
<dbReference type="EC" id="3.6.1.-" evidence="10"/>
<dbReference type="PANTHER" id="PTHR42855">
    <property type="entry name" value="ABC TRANSPORTER ATP-BINDING SUBUNIT"/>
    <property type="match status" value="1"/>
</dbReference>
<comment type="catalytic activity">
    <reaction evidence="10">
        <text>ATP + H2O = ADP + phosphate + H(+)</text>
        <dbReference type="Rhea" id="RHEA:13065"/>
        <dbReference type="ChEBI" id="CHEBI:15377"/>
        <dbReference type="ChEBI" id="CHEBI:15378"/>
        <dbReference type="ChEBI" id="CHEBI:30616"/>
        <dbReference type="ChEBI" id="CHEBI:43474"/>
        <dbReference type="ChEBI" id="CHEBI:456216"/>
    </reaction>
</comment>
<dbReference type="InterPro" id="IPR043686">
    <property type="entry name" value="Uup"/>
</dbReference>
<evidence type="ECO:0000256" key="3">
    <source>
        <dbReference type="ARBA" id="ARBA00022737"/>
    </source>
</evidence>
<dbReference type="RefSeq" id="WP_273928524.1">
    <property type="nucleotide sequence ID" value="NZ_JAQSIO010000008.1"/>
</dbReference>
<evidence type="ECO:0000256" key="6">
    <source>
        <dbReference type="ARBA" id="ARBA00022801"/>
    </source>
</evidence>
<dbReference type="Gene3D" id="3.40.50.300">
    <property type="entry name" value="P-loop containing nucleotide triphosphate hydrolases"/>
    <property type="match status" value="2"/>
</dbReference>
<feature type="domain" description="ABC transporter" evidence="12">
    <location>
        <begin position="4"/>
        <end position="243"/>
    </location>
</feature>
<evidence type="ECO:0000313" key="13">
    <source>
        <dbReference type="EMBL" id="MDD0816615.1"/>
    </source>
</evidence>
<dbReference type="InterPro" id="IPR032524">
    <property type="entry name" value="ABC_tran_C"/>
</dbReference>
<name>A0ABT5MN08_9BURK</name>
<keyword evidence="7 10" id="KW-0067">ATP-binding</keyword>
<keyword evidence="14" id="KW-1185">Reference proteome</keyword>
<dbReference type="HAMAP" id="MF_00848">
    <property type="entry name" value="Uup"/>
    <property type="match status" value="1"/>
</dbReference>
<feature type="domain" description="ABC transporter" evidence="12">
    <location>
        <begin position="310"/>
        <end position="535"/>
    </location>
</feature>
<dbReference type="PROSITE" id="PS00211">
    <property type="entry name" value="ABC_TRANSPORTER_1"/>
    <property type="match status" value="1"/>
</dbReference>
<comment type="similarity">
    <text evidence="10">Belongs to the ABC transporter superfamily. ABCF family. Uup subfamily.</text>
</comment>
<comment type="function">
    <text evidence="10">Probably plays a role in ribosome assembly or function. May be involved in resolution of branched DNA intermediates that result from template switching in postreplication gaps. Binds DNA and has ATPase activity.</text>
</comment>
<evidence type="ECO:0000256" key="11">
    <source>
        <dbReference type="SAM" id="MobiDB-lite"/>
    </source>
</evidence>
<evidence type="ECO:0000259" key="12">
    <source>
        <dbReference type="PROSITE" id="PS50893"/>
    </source>
</evidence>
<gene>
    <name evidence="10" type="primary">uup</name>
    <name evidence="13" type="ORF">PSQ39_18390</name>
</gene>
<comment type="caution">
    <text evidence="13">The sequence shown here is derived from an EMBL/GenBank/DDBJ whole genome shotgun (WGS) entry which is preliminary data.</text>
</comment>
<dbReference type="InterPro" id="IPR003439">
    <property type="entry name" value="ABC_transporter-like_ATP-bd"/>
</dbReference>
<feature type="region of interest" description="Disordered" evidence="11">
    <location>
        <begin position="537"/>
        <end position="565"/>
    </location>
</feature>
<dbReference type="Pfam" id="PF00005">
    <property type="entry name" value="ABC_tran"/>
    <property type="match status" value="2"/>
</dbReference>
<evidence type="ECO:0000256" key="1">
    <source>
        <dbReference type="ARBA" id="ARBA00022475"/>
    </source>
</evidence>
<dbReference type="CDD" id="cd03221">
    <property type="entry name" value="ABCF_EF-3"/>
    <property type="match status" value="2"/>
</dbReference>
<dbReference type="PROSITE" id="PS50893">
    <property type="entry name" value="ABC_TRANSPORTER_2"/>
    <property type="match status" value="2"/>
</dbReference>
<keyword evidence="6 10" id="KW-0378">Hydrolase</keyword>
<dbReference type="SUPFAM" id="SSF52540">
    <property type="entry name" value="P-loop containing nucleoside triphosphate hydrolases"/>
    <property type="match status" value="2"/>
</dbReference>
<evidence type="ECO:0000256" key="10">
    <source>
        <dbReference type="HAMAP-Rule" id="MF_00848"/>
    </source>
</evidence>
<feature type="binding site" evidence="10">
    <location>
        <begin position="342"/>
        <end position="349"/>
    </location>
    <ligand>
        <name>ATP</name>
        <dbReference type="ChEBI" id="CHEBI:30616"/>
        <label>2</label>
    </ligand>
</feature>
<proteinExistence type="inferred from homology"/>
<evidence type="ECO:0000256" key="7">
    <source>
        <dbReference type="ARBA" id="ARBA00022840"/>
    </source>
</evidence>